<dbReference type="InterPro" id="IPR036890">
    <property type="entry name" value="HATPase_C_sf"/>
</dbReference>
<dbReference type="InterPro" id="IPR005467">
    <property type="entry name" value="His_kinase_dom"/>
</dbReference>
<dbReference type="SMART" id="SM00387">
    <property type="entry name" value="HATPase_c"/>
    <property type="match status" value="1"/>
</dbReference>
<dbReference type="PANTHER" id="PTHR24421:SF56">
    <property type="entry name" value="OXYGEN SENSOR HISTIDINE KINASE RESPONSE REGULATOR DOST"/>
    <property type="match status" value="1"/>
</dbReference>
<dbReference type="InterPro" id="IPR011712">
    <property type="entry name" value="Sig_transdc_His_kin_sub3_dim/P"/>
</dbReference>
<dbReference type="EMBL" id="JACHJO010000005">
    <property type="protein sequence ID" value="MBB6119863.1"/>
    <property type="molecule type" value="Genomic_DNA"/>
</dbReference>
<accession>A0A841IMI3</accession>
<dbReference type="CDD" id="cd16917">
    <property type="entry name" value="HATPase_UhpB-NarQ-NarX-like"/>
    <property type="match status" value="1"/>
</dbReference>
<dbReference type="PANTHER" id="PTHR24421">
    <property type="entry name" value="NITRATE/NITRITE SENSOR PROTEIN NARX-RELATED"/>
    <property type="match status" value="1"/>
</dbReference>
<keyword evidence="6" id="KW-1185">Reference proteome</keyword>
<dbReference type="Gene3D" id="1.20.5.1930">
    <property type="match status" value="1"/>
</dbReference>
<dbReference type="Pfam" id="PF01590">
    <property type="entry name" value="GAF"/>
    <property type="match status" value="1"/>
</dbReference>
<evidence type="ECO:0000313" key="6">
    <source>
        <dbReference type="Proteomes" id="UP000536604"/>
    </source>
</evidence>
<dbReference type="GO" id="GO:0046983">
    <property type="term" value="F:protein dimerization activity"/>
    <property type="evidence" value="ECO:0007669"/>
    <property type="project" value="InterPro"/>
</dbReference>
<dbReference type="InterPro" id="IPR003018">
    <property type="entry name" value="GAF"/>
</dbReference>
<dbReference type="Pfam" id="PF02518">
    <property type="entry name" value="HATPase_c"/>
    <property type="match status" value="1"/>
</dbReference>
<name>A0A841IMI3_9ACTN</name>
<dbReference type="PROSITE" id="PS50109">
    <property type="entry name" value="HIS_KIN"/>
    <property type="match status" value="1"/>
</dbReference>
<dbReference type="RefSeq" id="WP_184290383.1">
    <property type="nucleotide sequence ID" value="NZ_JACHJO010000005.1"/>
</dbReference>
<dbReference type="InterPro" id="IPR003594">
    <property type="entry name" value="HATPase_dom"/>
</dbReference>
<dbReference type="AlphaFoldDB" id="A0A841IMI3"/>
<comment type="caution">
    <text evidence="5">The sequence shown here is derived from an EMBL/GenBank/DDBJ whole genome shotgun (WGS) entry which is preliminary data.</text>
</comment>
<keyword evidence="1" id="KW-0808">Transferase</keyword>
<dbReference type="SUPFAM" id="SSF55874">
    <property type="entry name" value="ATPase domain of HSP90 chaperone/DNA topoisomerase II/histidine kinase"/>
    <property type="match status" value="1"/>
</dbReference>
<keyword evidence="2 5" id="KW-0418">Kinase</keyword>
<dbReference type="Gene3D" id="3.30.565.10">
    <property type="entry name" value="Histidine kinase-like ATPase, C-terminal domain"/>
    <property type="match status" value="1"/>
</dbReference>
<gene>
    <name evidence="5" type="ORF">FHS13_001814</name>
</gene>
<dbReference type="InterPro" id="IPR029016">
    <property type="entry name" value="GAF-like_dom_sf"/>
</dbReference>
<evidence type="ECO:0000313" key="5">
    <source>
        <dbReference type="EMBL" id="MBB6119863.1"/>
    </source>
</evidence>
<dbReference type="Pfam" id="PF13185">
    <property type="entry name" value="GAF_2"/>
    <property type="match status" value="1"/>
</dbReference>
<dbReference type="Gene3D" id="3.30.450.40">
    <property type="match status" value="2"/>
</dbReference>
<evidence type="ECO:0000256" key="2">
    <source>
        <dbReference type="ARBA" id="ARBA00022777"/>
    </source>
</evidence>
<evidence type="ECO:0000256" key="1">
    <source>
        <dbReference type="ARBA" id="ARBA00022679"/>
    </source>
</evidence>
<dbReference type="Pfam" id="PF07730">
    <property type="entry name" value="HisKA_3"/>
    <property type="match status" value="1"/>
</dbReference>
<reference evidence="5 6" key="1">
    <citation type="submission" date="2020-08" db="EMBL/GenBank/DDBJ databases">
        <title>Genomic Encyclopedia of Type Strains, Phase III (KMG-III): the genomes of soil and plant-associated and newly described type strains.</title>
        <authorList>
            <person name="Whitman W."/>
        </authorList>
    </citation>
    <scope>NUCLEOTIDE SEQUENCE [LARGE SCALE GENOMIC DNA]</scope>
    <source>
        <strain evidence="5 6">CECT 8712</strain>
    </source>
</reference>
<proteinExistence type="predicted"/>
<feature type="domain" description="Histidine kinase" evidence="4">
    <location>
        <begin position="508"/>
        <end position="593"/>
    </location>
</feature>
<dbReference type="GO" id="GO:0000155">
    <property type="term" value="F:phosphorelay sensor kinase activity"/>
    <property type="evidence" value="ECO:0007669"/>
    <property type="project" value="InterPro"/>
</dbReference>
<evidence type="ECO:0000259" key="4">
    <source>
        <dbReference type="PROSITE" id="PS50109"/>
    </source>
</evidence>
<dbReference type="SUPFAM" id="SSF55781">
    <property type="entry name" value="GAF domain-like"/>
    <property type="match status" value="2"/>
</dbReference>
<protein>
    <submittedName>
        <fullName evidence="5">Signal transduction histidine kinase</fullName>
    </submittedName>
</protein>
<dbReference type="InterPro" id="IPR050482">
    <property type="entry name" value="Sensor_HK_TwoCompSys"/>
</dbReference>
<dbReference type="Proteomes" id="UP000536604">
    <property type="component" value="Unassembled WGS sequence"/>
</dbReference>
<dbReference type="SMART" id="SM00065">
    <property type="entry name" value="GAF"/>
    <property type="match status" value="2"/>
</dbReference>
<keyword evidence="3" id="KW-0902">Two-component regulatory system</keyword>
<sequence>MSDTVGGAHALRGQERLSLPQVRLDDLLDEVRSRMSEISTAHERLRTLLEAVVSIGEGLDLDPLLLRIAETATSLVNARYGALGVIGEDGEMSQFIPVGLEPHEISSIDHWPRGEGILGLLIKEPEPLRLGDVSEHPESRGFPEGHPVMRSFLGVPIRIRDRVFGNLYMTDKQDGTQFTVDDELLLRALATAAGTAIENAQLFAQTQSRETWLDASGQITTRLLSGAPPEEVLRLVARRARLMAHADVAVIAMPGEEPGTLTVRVWDGPDEDAPPGHRNVLGPRSTVATGIRGASLTCAPDTLLGRVYLSGRHVQTNISEYCDRDVEFLARLGLGPVLVLPFGPPDGARGVLFLARTAEQEEFQNSWMGMLSSFANQAAVALELAEARLDSERLSVLEDRDRIARDLHDTVIQRLYATAITLMGTVRRIDDSASADRVQRAVNDLDDTIRQIRSTIFALQHSGDEASTLRSQVLDLVNSASDTLGFAPRLLTQGPVDNTVDETVGAHLSAVLRELLSNAARHAKATSVDVELSVSDDEVVLRVSDNGCGIPEGVARSGLRNMASRAEELGGSMAVATGPGEGTVVEWSAPVRLPEAAAGDMPAPALGD</sequence>
<evidence type="ECO:0000256" key="3">
    <source>
        <dbReference type="ARBA" id="ARBA00023012"/>
    </source>
</evidence>
<organism evidence="5 6">
    <name type="scientific">Nocardiopsis algeriensis</name>
    <dbReference type="NCBI Taxonomy" id="1478215"/>
    <lineage>
        <taxon>Bacteria</taxon>
        <taxon>Bacillati</taxon>
        <taxon>Actinomycetota</taxon>
        <taxon>Actinomycetes</taxon>
        <taxon>Streptosporangiales</taxon>
        <taxon>Nocardiopsidaceae</taxon>
        <taxon>Nocardiopsis</taxon>
    </lineage>
</organism>
<dbReference type="GO" id="GO:0016020">
    <property type="term" value="C:membrane"/>
    <property type="evidence" value="ECO:0007669"/>
    <property type="project" value="InterPro"/>
</dbReference>